<dbReference type="Gene3D" id="3.40.50.800">
    <property type="entry name" value="Anticodon-binding domain"/>
    <property type="match status" value="2"/>
</dbReference>
<evidence type="ECO:0000256" key="6">
    <source>
        <dbReference type="ARBA" id="ARBA00022833"/>
    </source>
</evidence>
<comment type="caution">
    <text evidence="15">The sequence shown here is derived from an EMBL/GenBank/DDBJ whole genome shotgun (WGS) entry which is preliminary data.</text>
</comment>
<dbReference type="Proteomes" id="UP000653305">
    <property type="component" value="Unassembled WGS sequence"/>
</dbReference>
<evidence type="ECO:0000256" key="7">
    <source>
        <dbReference type="ARBA" id="ARBA00022840"/>
    </source>
</evidence>
<dbReference type="InterPro" id="IPR012947">
    <property type="entry name" value="tRNA_SAD"/>
</dbReference>
<feature type="region of interest" description="Disordered" evidence="12">
    <location>
        <begin position="678"/>
        <end position="711"/>
    </location>
</feature>
<protein>
    <recommendedName>
        <fullName evidence="2">threonine--tRNA ligase</fullName>
        <ecNumber evidence="2">6.1.1.3</ecNumber>
    </recommendedName>
    <alternativeName>
        <fullName evidence="10">Threonyl-tRNA synthetase</fullName>
    </alternativeName>
</protein>
<keyword evidence="8" id="KW-0648">Protein biosynthesis</keyword>
<dbReference type="GO" id="GO:0009570">
    <property type="term" value="C:chloroplast stroma"/>
    <property type="evidence" value="ECO:0007669"/>
    <property type="project" value="TreeGrafter"/>
</dbReference>
<keyword evidence="3 15" id="KW-0436">Ligase</keyword>
<evidence type="ECO:0000259" key="14">
    <source>
        <dbReference type="PROSITE" id="PS50862"/>
    </source>
</evidence>
<dbReference type="FunFam" id="3.30.930.10:FF:000002">
    <property type="entry name" value="Threonine--tRNA ligase"/>
    <property type="match status" value="2"/>
</dbReference>
<dbReference type="PANTHER" id="PTHR11451">
    <property type="entry name" value="THREONINE-TRNA LIGASE"/>
    <property type="match status" value="1"/>
</dbReference>
<dbReference type="Gene3D" id="3.30.930.10">
    <property type="entry name" value="Bira Bifunctional Protein, Domain 2"/>
    <property type="match status" value="2"/>
</dbReference>
<sequence length="1263" mass="145297">MFLAHKTTVMAFLSLSLSKHSLLTLPFNNLSRFSPKSQFSVFSVSSSPLNRHSHRINNGLRRARFSAVATEITETPSAPPPGESRDSDASEGKIVLPTNQSSERLLRIRHTCAHVMAMAVQKIYPDAKVTIGPWIENGFYYDFDMEPLTDKDLKKIKKEMDRIIGKRLPLIKEEVSRDEAQKRIMAINEPYKMEILESIKDEPITIYHIGNEWWDLCAGPHVESTGNINRNAVELESVAGAYWRGDTNKPMLQRIYGTAWESEEQLKAYLHFKEEAKRRDHRRIGQDLDLFSIQDEAGGGLVFWHPKGAIVRHIIEDAWKKVHLQNGYDLLYTPHVAKADLWKISGHLEFYKESMFDQIKIEEEHYQLRPMNCPYHILVYKRKQHSYRDFPIRVAELGTVYRYELSGSLHGLFRVRGFTQDDAHMFCLEDQIKDEIRGVLDLTEEILLQFGFDKYEVNLSTRPEKSVGGDDIWDKATSALKDALNDKGWSYQIDDGGGAFYGPKIDLKIEDALGRKWQCSTIQVDFNLPERFDITYVDSNQEKKRPIMIHRAVLGSLERFFGVLIEHYAGDFPLWLSPIQARLLPVTDTQVEYCKEVNERLKANGIRAEVCSGERLPKLIRTSEKLKIPLMVVVGPKEVETQTVTVRSSYFQNAINFDGSSPSYIDRHRSNDRREKGFPAAADEVTEAPPAPSPGEGRVNDASEGKVVLSGDESSERLLRIRRTCAHVMAMAVQKVYPAAKPTIGLCTKDGFYYDFDMEPVSVKDLKKIKKEMDRIIGKNLPLIREEVSRDEARKRIMAVNEPYKTEILESIKDDTITIYHIGNEWCNICDGPHVECTGKINRNAVKLESVAGAYWKSDSNESMLQRITGTAWEDEEQLEAYLNFEEAEKRDHRRINQELELFSIEEEAGGGLVYWLPKGSIVRRIIEDAWKKIHLHNGYDLLYTPHIAKAYLWETSGHLDFYKESMYDQIKVEEEKYQLRPMNCPCHILVYKRKQHSYRDLPIRFAELGTVYRYELSGSLHALFRVRGFTQDDAHIFCLEDQIKDEIRGVLDLTEEILLQFGFDKYEVNLSTRPEKSVGGDEIWDKATSALKDALNDKRKWQCSTIQVDFNLPERFDITYVNSNQEKKRPIMIHRAILGSLERFFGVLIEHYAGNFPLWLSPIQARVLPVTDKQIDYCNEVTKKLRANDIRAEVCSGMRLDKLVKLSENLKIPLMTVVGPKEVETKTVTVRSRFGGELKIMAVDEFISKTKLATENRSSFEP</sequence>
<dbReference type="CDD" id="cd00860">
    <property type="entry name" value="ThrRS_anticodon"/>
    <property type="match status" value="2"/>
</dbReference>
<dbReference type="InterPro" id="IPR002314">
    <property type="entry name" value="aa-tRNA-synt_IIb"/>
</dbReference>
<feature type="region of interest" description="Disordered" evidence="12">
    <location>
        <begin position="73"/>
        <end position="96"/>
    </location>
</feature>
<keyword evidence="5" id="KW-0547">Nucleotide-binding</keyword>
<keyword evidence="7" id="KW-0067">ATP-binding</keyword>
<keyword evidence="9" id="KW-0030">Aminoacyl-tRNA synthetase</keyword>
<accession>A0A830BFE1</accession>
<dbReference type="FunFam" id="3.40.50.800:FF:000001">
    <property type="entry name" value="Threonine--tRNA ligase"/>
    <property type="match status" value="2"/>
</dbReference>
<dbReference type="Gene3D" id="3.30.980.10">
    <property type="entry name" value="Threonyl-trna Synthetase, Chain A, domain 2"/>
    <property type="match status" value="2"/>
</dbReference>
<dbReference type="SUPFAM" id="SSF52954">
    <property type="entry name" value="Class II aaRS ABD-related"/>
    <property type="match status" value="2"/>
</dbReference>
<dbReference type="OrthoDB" id="5423599at2759"/>
<dbReference type="EMBL" id="BMAC01000095">
    <property type="protein sequence ID" value="GFP84882.1"/>
    <property type="molecule type" value="Genomic_DNA"/>
</dbReference>
<gene>
    <name evidence="15" type="ORF">PHJA_000632000</name>
</gene>
<proteinExistence type="inferred from homology"/>
<dbReference type="FunFam" id="3.30.54.20:FF:000002">
    <property type="entry name" value="Threonine--tRNA ligase"/>
    <property type="match status" value="2"/>
</dbReference>
<dbReference type="HAMAP" id="MF_00184">
    <property type="entry name" value="Thr_tRNA_synth"/>
    <property type="match status" value="2"/>
</dbReference>
<dbReference type="GO" id="GO:0005524">
    <property type="term" value="F:ATP binding"/>
    <property type="evidence" value="ECO:0007669"/>
    <property type="project" value="UniProtKB-KW"/>
</dbReference>
<dbReference type="InterPro" id="IPR018163">
    <property type="entry name" value="Thr/Ala-tRNA-synth_IIc_edit"/>
</dbReference>
<dbReference type="InterPro" id="IPR047246">
    <property type="entry name" value="ThrRS_anticodon"/>
</dbReference>
<comment type="catalytic activity">
    <reaction evidence="11">
        <text>tRNA(Thr) + L-threonine + ATP = L-threonyl-tRNA(Thr) + AMP + diphosphate + H(+)</text>
        <dbReference type="Rhea" id="RHEA:24624"/>
        <dbReference type="Rhea" id="RHEA-COMP:9670"/>
        <dbReference type="Rhea" id="RHEA-COMP:9704"/>
        <dbReference type="ChEBI" id="CHEBI:15378"/>
        <dbReference type="ChEBI" id="CHEBI:30616"/>
        <dbReference type="ChEBI" id="CHEBI:33019"/>
        <dbReference type="ChEBI" id="CHEBI:57926"/>
        <dbReference type="ChEBI" id="CHEBI:78442"/>
        <dbReference type="ChEBI" id="CHEBI:78534"/>
        <dbReference type="ChEBI" id="CHEBI:456215"/>
        <dbReference type="EC" id="6.1.1.3"/>
    </reaction>
</comment>
<feature type="signal peptide" evidence="13">
    <location>
        <begin position="1"/>
        <end position="18"/>
    </location>
</feature>
<dbReference type="CDD" id="cd00771">
    <property type="entry name" value="ThrRS_core"/>
    <property type="match status" value="2"/>
</dbReference>
<dbReference type="GO" id="GO:0046872">
    <property type="term" value="F:metal ion binding"/>
    <property type="evidence" value="ECO:0007669"/>
    <property type="project" value="UniProtKB-KW"/>
</dbReference>
<dbReference type="InterPro" id="IPR002320">
    <property type="entry name" value="Thr-tRNA-ligase_IIa"/>
</dbReference>
<keyword evidence="4" id="KW-0479">Metal-binding</keyword>
<evidence type="ECO:0000256" key="4">
    <source>
        <dbReference type="ARBA" id="ARBA00022723"/>
    </source>
</evidence>
<dbReference type="Pfam" id="PF00587">
    <property type="entry name" value="tRNA-synt_2b"/>
    <property type="match status" value="2"/>
</dbReference>
<dbReference type="PRINTS" id="PR01047">
    <property type="entry name" value="TRNASYNTHTHR"/>
</dbReference>
<dbReference type="SUPFAM" id="SSF55186">
    <property type="entry name" value="ThrRS/AlaRS common domain"/>
    <property type="match status" value="2"/>
</dbReference>
<keyword evidence="13" id="KW-0732">Signal</keyword>
<evidence type="ECO:0000313" key="15">
    <source>
        <dbReference type="EMBL" id="GFP84882.1"/>
    </source>
</evidence>
<evidence type="ECO:0000256" key="13">
    <source>
        <dbReference type="SAM" id="SignalP"/>
    </source>
</evidence>
<dbReference type="Pfam" id="PF07973">
    <property type="entry name" value="tRNA_SAD"/>
    <property type="match status" value="2"/>
</dbReference>
<dbReference type="AlphaFoldDB" id="A0A830BFE1"/>
<dbReference type="NCBIfam" id="TIGR00418">
    <property type="entry name" value="thrS"/>
    <property type="match status" value="2"/>
</dbReference>
<dbReference type="SMART" id="SM00863">
    <property type="entry name" value="tRNA_SAD"/>
    <property type="match status" value="2"/>
</dbReference>
<evidence type="ECO:0000256" key="2">
    <source>
        <dbReference type="ARBA" id="ARBA00013163"/>
    </source>
</evidence>
<dbReference type="GO" id="GO:0006435">
    <property type="term" value="P:threonyl-tRNA aminoacylation"/>
    <property type="evidence" value="ECO:0007669"/>
    <property type="project" value="InterPro"/>
</dbReference>
<dbReference type="Gene3D" id="3.30.54.20">
    <property type="match status" value="2"/>
</dbReference>
<reference evidence="15" key="1">
    <citation type="submission" date="2020-07" db="EMBL/GenBank/DDBJ databases">
        <title>Ethylene signaling mediates host invasion by parasitic plants.</title>
        <authorList>
            <person name="Yoshida S."/>
        </authorList>
    </citation>
    <scope>NUCLEOTIDE SEQUENCE</scope>
    <source>
        <strain evidence="15">Okayama</strain>
    </source>
</reference>
<evidence type="ECO:0000256" key="11">
    <source>
        <dbReference type="ARBA" id="ARBA00049515"/>
    </source>
</evidence>
<dbReference type="PANTHER" id="PTHR11451:SF44">
    <property type="entry name" value="THREONINE--TRNA LIGASE, CHLOROPLASTIC_MITOCHONDRIAL 2"/>
    <property type="match status" value="1"/>
</dbReference>
<dbReference type="InterPro" id="IPR045864">
    <property type="entry name" value="aa-tRNA-synth_II/BPL/LPL"/>
</dbReference>
<keyword evidence="16" id="KW-1185">Reference proteome</keyword>
<dbReference type="SUPFAM" id="SSF55681">
    <property type="entry name" value="Class II aaRS and biotin synthetases"/>
    <property type="match status" value="2"/>
</dbReference>
<evidence type="ECO:0000256" key="3">
    <source>
        <dbReference type="ARBA" id="ARBA00022598"/>
    </source>
</evidence>
<keyword evidence="6" id="KW-0862">Zinc</keyword>
<dbReference type="InterPro" id="IPR033728">
    <property type="entry name" value="ThrRS_core"/>
</dbReference>
<evidence type="ECO:0000313" key="16">
    <source>
        <dbReference type="Proteomes" id="UP000653305"/>
    </source>
</evidence>
<dbReference type="EC" id="6.1.1.3" evidence="2"/>
<feature type="chain" id="PRO_5032872903" description="threonine--tRNA ligase" evidence="13">
    <location>
        <begin position="19"/>
        <end position="1263"/>
    </location>
</feature>
<evidence type="ECO:0000256" key="5">
    <source>
        <dbReference type="ARBA" id="ARBA00022741"/>
    </source>
</evidence>
<evidence type="ECO:0000256" key="9">
    <source>
        <dbReference type="ARBA" id="ARBA00023146"/>
    </source>
</evidence>
<feature type="domain" description="Aminoacyl-transfer RNA synthetases class-II family profile" evidence="14">
    <location>
        <begin position="280"/>
        <end position="585"/>
    </location>
</feature>
<name>A0A830BFE1_9LAMI</name>
<evidence type="ECO:0000256" key="1">
    <source>
        <dbReference type="ARBA" id="ARBA00008226"/>
    </source>
</evidence>
<organism evidence="15 16">
    <name type="scientific">Phtheirospermum japonicum</name>
    <dbReference type="NCBI Taxonomy" id="374723"/>
    <lineage>
        <taxon>Eukaryota</taxon>
        <taxon>Viridiplantae</taxon>
        <taxon>Streptophyta</taxon>
        <taxon>Embryophyta</taxon>
        <taxon>Tracheophyta</taxon>
        <taxon>Spermatophyta</taxon>
        <taxon>Magnoliopsida</taxon>
        <taxon>eudicotyledons</taxon>
        <taxon>Gunneridae</taxon>
        <taxon>Pentapetalae</taxon>
        <taxon>asterids</taxon>
        <taxon>lamiids</taxon>
        <taxon>Lamiales</taxon>
        <taxon>Orobanchaceae</taxon>
        <taxon>Orobanchaceae incertae sedis</taxon>
        <taxon>Phtheirospermum</taxon>
    </lineage>
</organism>
<dbReference type="Pfam" id="PF03129">
    <property type="entry name" value="HGTP_anticodon"/>
    <property type="match status" value="2"/>
</dbReference>
<evidence type="ECO:0000256" key="12">
    <source>
        <dbReference type="SAM" id="MobiDB-lite"/>
    </source>
</evidence>
<evidence type="ECO:0000256" key="8">
    <source>
        <dbReference type="ARBA" id="ARBA00022917"/>
    </source>
</evidence>
<evidence type="ECO:0000256" key="10">
    <source>
        <dbReference type="ARBA" id="ARBA00031900"/>
    </source>
</evidence>
<dbReference type="InterPro" id="IPR036621">
    <property type="entry name" value="Anticodon-bd_dom_sf"/>
</dbReference>
<dbReference type="PROSITE" id="PS50862">
    <property type="entry name" value="AA_TRNA_LIGASE_II"/>
    <property type="match status" value="2"/>
</dbReference>
<dbReference type="InterPro" id="IPR006195">
    <property type="entry name" value="aa-tRNA-synth_II"/>
</dbReference>
<feature type="domain" description="Aminoacyl-transfer RNA synthetases class-II family profile" evidence="14">
    <location>
        <begin position="892"/>
        <end position="1158"/>
    </location>
</feature>
<comment type="similarity">
    <text evidence="1">Belongs to the class-II aminoacyl-tRNA synthetase family.</text>
</comment>
<dbReference type="InterPro" id="IPR004154">
    <property type="entry name" value="Anticodon-bd"/>
</dbReference>
<dbReference type="GO" id="GO:0004829">
    <property type="term" value="F:threonine-tRNA ligase activity"/>
    <property type="evidence" value="ECO:0007669"/>
    <property type="project" value="UniProtKB-EC"/>
</dbReference>